<evidence type="ECO:0000313" key="1">
    <source>
        <dbReference type="EMBL" id="HAB7363430.1"/>
    </source>
</evidence>
<name>A0A9Q4FN50_LISMN</name>
<dbReference type="Proteomes" id="UP000845014">
    <property type="component" value="Unassembled WGS sequence"/>
</dbReference>
<gene>
    <name evidence="2" type="ORF">DOV25_01410</name>
    <name evidence="1" type="ORF">GYO01_04850</name>
</gene>
<evidence type="ECO:0000313" key="2">
    <source>
        <dbReference type="EMBL" id="MCO37115.1"/>
    </source>
</evidence>
<reference evidence="1 4" key="1">
    <citation type="journal article" date="2018" name="Genome Biol.">
        <title>SKESA: strategic k-mer extension for scrupulous assemblies.</title>
        <authorList>
            <person name="Souvorov A."/>
            <person name="Agarwala R."/>
            <person name="Lipman D.J."/>
        </authorList>
    </citation>
    <scope>NUCLEOTIDE SEQUENCE [LARGE SCALE GENOMIC DNA]</scope>
    <source>
        <strain evidence="1 4">CFIAFB20160079</strain>
    </source>
</reference>
<dbReference type="AlphaFoldDB" id="A0A9Q4FN50"/>
<protein>
    <recommendedName>
        <fullName evidence="5">Mga helix-turn-helix domain-containing protein</fullName>
    </recommendedName>
</protein>
<reference evidence="1" key="3">
    <citation type="submission" date="2020-01" db="EMBL/GenBank/DDBJ databases">
        <authorList>
            <consortium name="NCBI Pathogen Detection Project"/>
        </authorList>
    </citation>
    <scope>NUCLEOTIDE SEQUENCE</scope>
    <source>
        <strain evidence="1">CFIAFB20160079</strain>
    </source>
</reference>
<evidence type="ECO:0008006" key="5">
    <source>
        <dbReference type="Google" id="ProtNLM"/>
    </source>
</evidence>
<dbReference type="EMBL" id="RCRQ01000001">
    <property type="protein sequence ID" value="MCO37115.1"/>
    <property type="molecule type" value="Genomic_DNA"/>
</dbReference>
<organism evidence="1 4">
    <name type="scientific">Listeria monocytogenes</name>
    <dbReference type="NCBI Taxonomy" id="1639"/>
    <lineage>
        <taxon>Bacteria</taxon>
        <taxon>Bacillati</taxon>
        <taxon>Bacillota</taxon>
        <taxon>Bacilli</taxon>
        <taxon>Bacillales</taxon>
        <taxon>Listeriaceae</taxon>
        <taxon>Listeria</taxon>
    </lineage>
</organism>
<dbReference type="Proteomes" id="UP000269407">
    <property type="component" value="Unassembled WGS sequence"/>
</dbReference>
<proteinExistence type="predicted"/>
<accession>A0A9Q4FN50</accession>
<reference evidence="2 3" key="2">
    <citation type="submission" date="2018-07" db="EMBL/GenBank/DDBJ databases">
        <authorList>
            <consortium name="GenomeTrakr: Next Generation Sequencing Network for Food Pathogen Tracability"/>
        </authorList>
    </citation>
    <scope>NUCLEOTIDE SEQUENCE [LARGE SCALE GENOMIC DNA]</scope>
    <source>
        <strain evidence="2 3">FDA00013213</strain>
    </source>
</reference>
<dbReference type="RefSeq" id="WP_061112799.1">
    <property type="nucleotide sequence ID" value="NZ_BAAFVE010000037.1"/>
</dbReference>
<comment type="caution">
    <text evidence="1">The sequence shown here is derived from an EMBL/GenBank/DDBJ whole genome shotgun (WGS) entry which is preliminary data.</text>
</comment>
<evidence type="ECO:0000313" key="3">
    <source>
        <dbReference type="Proteomes" id="UP000269407"/>
    </source>
</evidence>
<evidence type="ECO:0000313" key="4">
    <source>
        <dbReference type="Proteomes" id="UP000845014"/>
    </source>
</evidence>
<dbReference type="EMBL" id="DAAHUJ010000002">
    <property type="protein sequence ID" value="HAB7363430.1"/>
    <property type="molecule type" value="Genomic_DNA"/>
</dbReference>
<sequence>MKAHNSHFITKKETAKLDLLNLLLTSKEKIFVKEAMFHLHVSKNSALRYLEELARDIRTVSNTTKLILSQRGYYYLENSSQDGNLILMQVKEHYIAKSSVLLTFKSVIQTSHTVENLANSLHFTSSTIYNKIAEINKITNLFNCSVNISQTDRFSGDEFGIRAFNFIMLHYSTRTNIDNPFSSMMPKSFINLDNIKENLITQKNLSPSQEMRLKLLQGIVLYRINKRKRFVTFDDSFFTDAQFFFEDDFILQNQLGREFETTIKLESNIFCFLVRSLFFNIDTFTKKTEIVSQYKNSNLTITQQINFILSEFSTYASFKYTQEGYIESYYLLLIIFIFVKHINIDFTDFYEFKSDLVNYEDTIETSFSENEKMITEFLTREPFKTQFSQLSEPLKMHLSRVLYFIFDSNHLPKKVKIYVQFSKNMYTGSTLITSLKTTFSQDSIEITDNPNDADLIISDIFEGYNLKAERFYFENVYDYSQWKQLLQCVTDLIYRKSFFKTIS</sequence>